<gene>
    <name evidence="2" type="ORF">Fcan01_25183</name>
</gene>
<organism evidence="2 3">
    <name type="scientific">Folsomia candida</name>
    <name type="common">Springtail</name>
    <dbReference type="NCBI Taxonomy" id="158441"/>
    <lineage>
        <taxon>Eukaryota</taxon>
        <taxon>Metazoa</taxon>
        <taxon>Ecdysozoa</taxon>
        <taxon>Arthropoda</taxon>
        <taxon>Hexapoda</taxon>
        <taxon>Collembola</taxon>
        <taxon>Entomobryomorpha</taxon>
        <taxon>Isotomoidea</taxon>
        <taxon>Isotomidae</taxon>
        <taxon>Proisotominae</taxon>
        <taxon>Folsomia</taxon>
    </lineage>
</organism>
<proteinExistence type="predicted"/>
<dbReference type="Proteomes" id="UP000198287">
    <property type="component" value="Unassembled WGS sequence"/>
</dbReference>
<keyword evidence="3" id="KW-1185">Reference proteome</keyword>
<feature type="compositionally biased region" description="Polar residues" evidence="1">
    <location>
        <begin position="1"/>
        <end position="21"/>
    </location>
</feature>
<name>A0A226D3A8_FOLCA</name>
<accession>A0A226D3A8</accession>
<sequence>MQENGLNELNLASISTGTSVGTGNGPRHAFTENDEDANMTPFLSRKKTTATLPTRRDSGVTNNEDEDSQFGDESAQGMALEERDKIIRELQKIPAKYFSEAKQQWKDWSAVKRNRFNEAVPKVNLILGQIFI</sequence>
<comment type="caution">
    <text evidence="2">The sequence shown here is derived from an EMBL/GenBank/DDBJ whole genome shotgun (WGS) entry which is preliminary data.</text>
</comment>
<evidence type="ECO:0000313" key="3">
    <source>
        <dbReference type="Proteomes" id="UP000198287"/>
    </source>
</evidence>
<dbReference type="EMBL" id="LNIX01000035">
    <property type="protein sequence ID" value="OXA40045.1"/>
    <property type="molecule type" value="Genomic_DNA"/>
</dbReference>
<reference evidence="2 3" key="1">
    <citation type="submission" date="2015-12" db="EMBL/GenBank/DDBJ databases">
        <title>The genome of Folsomia candida.</title>
        <authorList>
            <person name="Faddeeva A."/>
            <person name="Derks M.F."/>
            <person name="Anvar Y."/>
            <person name="Smit S."/>
            <person name="Van Straalen N."/>
            <person name="Roelofs D."/>
        </authorList>
    </citation>
    <scope>NUCLEOTIDE SEQUENCE [LARGE SCALE GENOMIC DNA]</scope>
    <source>
        <strain evidence="2 3">VU population</strain>
        <tissue evidence="2">Whole body</tissue>
    </source>
</reference>
<protein>
    <submittedName>
        <fullName evidence="2">Zinc finger and BTB domain-containing protein 16-A</fullName>
    </submittedName>
</protein>
<evidence type="ECO:0000313" key="2">
    <source>
        <dbReference type="EMBL" id="OXA40045.1"/>
    </source>
</evidence>
<dbReference type="AlphaFoldDB" id="A0A226D3A8"/>
<feature type="region of interest" description="Disordered" evidence="1">
    <location>
        <begin position="1"/>
        <end position="78"/>
    </location>
</feature>
<evidence type="ECO:0000256" key="1">
    <source>
        <dbReference type="SAM" id="MobiDB-lite"/>
    </source>
</evidence>